<sequence>KREFRKTKSKKAIEGFQKEVDALPGLNTQIEDFDQTIGMIKGFEKSSFAGTGPLAQYGSSNPMVNPDAELLDRRFKKLQFKDMRIQFAGMSKAIDSDAERKFYAASQGNIGNRPETNIMLMLGGKSIAMKKQAETEAKMEWVEKHGSLEKYKSPVIGKVTTVVDKNGKMHLLDKKELTEAKKRGLMTIDQYSKVAIKDEGSGLIDEAYATNPEDVHIKVKAMSLEEKIRILEGR</sequence>
<name>X0XWR4_9ZZZZ</name>
<accession>X0XWR4</accession>
<gene>
    <name evidence="1" type="ORF">S01H1_66189</name>
</gene>
<dbReference type="AlphaFoldDB" id="X0XWR4"/>
<dbReference type="EMBL" id="BARS01043751">
    <property type="protein sequence ID" value="GAG29221.1"/>
    <property type="molecule type" value="Genomic_DNA"/>
</dbReference>
<protein>
    <submittedName>
        <fullName evidence="1">Uncharacterized protein</fullName>
    </submittedName>
</protein>
<organism evidence="1">
    <name type="scientific">marine sediment metagenome</name>
    <dbReference type="NCBI Taxonomy" id="412755"/>
    <lineage>
        <taxon>unclassified sequences</taxon>
        <taxon>metagenomes</taxon>
        <taxon>ecological metagenomes</taxon>
    </lineage>
</organism>
<comment type="caution">
    <text evidence="1">The sequence shown here is derived from an EMBL/GenBank/DDBJ whole genome shotgun (WGS) entry which is preliminary data.</text>
</comment>
<feature type="non-terminal residue" evidence="1">
    <location>
        <position position="1"/>
    </location>
</feature>
<proteinExistence type="predicted"/>
<reference evidence="1" key="1">
    <citation type="journal article" date="2014" name="Front. Microbiol.">
        <title>High frequency of phylogenetically diverse reductive dehalogenase-homologous genes in deep subseafloor sedimentary metagenomes.</title>
        <authorList>
            <person name="Kawai M."/>
            <person name="Futagami T."/>
            <person name="Toyoda A."/>
            <person name="Takaki Y."/>
            <person name="Nishi S."/>
            <person name="Hori S."/>
            <person name="Arai W."/>
            <person name="Tsubouchi T."/>
            <person name="Morono Y."/>
            <person name="Uchiyama I."/>
            <person name="Ito T."/>
            <person name="Fujiyama A."/>
            <person name="Inagaki F."/>
            <person name="Takami H."/>
        </authorList>
    </citation>
    <scope>NUCLEOTIDE SEQUENCE</scope>
    <source>
        <strain evidence="1">Expedition CK06-06</strain>
    </source>
</reference>
<evidence type="ECO:0000313" key="1">
    <source>
        <dbReference type="EMBL" id="GAG29221.1"/>
    </source>
</evidence>